<dbReference type="Pfam" id="PF01381">
    <property type="entry name" value="HTH_3"/>
    <property type="match status" value="1"/>
</dbReference>
<dbReference type="SUPFAM" id="SSF47413">
    <property type="entry name" value="lambda repressor-like DNA-binding domains"/>
    <property type="match status" value="1"/>
</dbReference>
<evidence type="ECO:0000313" key="2">
    <source>
        <dbReference type="EMBL" id="OLT58910.1"/>
    </source>
</evidence>
<evidence type="ECO:0000259" key="1">
    <source>
        <dbReference type="PROSITE" id="PS50943"/>
    </source>
</evidence>
<dbReference type="PROSITE" id="PS50943">
    <property type="entry name" value="HTH_CROC1"/>
    <property type="match status" value="1"/>
</dbReference>
<feature type="domain" description="HTH cro/C1-type" evidence="1">
    <location>
        <begin position="84"/>
        <end position="137"/>
    </location>
</feature>
<organism evidence="2 3">
    <name type="scientific">Moorena bouillonii PNG</name>
    <dbReference type="NCBI Taxonomy" id="568701"/>
    <lineage>
        <taxon>Bacteria</taxon>
        <taxon>Bacillati</taxon>
        <taxon>Cyanobacteriota</taxon>
        <taxon>Cyanophyceae</taxon>
        <taxon>Coleofasciculales</taxon>
        <taxon>Coleofasciculaceae</taxon>
        <taxon>Moorena</taxon>
    </lineage>
</organism>
<sequence length="140" mass="16064">MIDKTYETIPKSYLDLVKAHPLLPIRSEAEEEAAKNIINLLLDLEACKELTEDQDSYLATLTVLLHDYQRNKSLIPDIHGIDLLKLLIKEHGLRQQDLVSIFKTKSIVSMILSSKRNLTVEHIQKLADYFKCSPSAFFPR</sequence>
<evidence type="ECO:0000313" key="3">
    <source>
        <dbReference type="Proteomes" id="UP000186657"/>
    </source>
</evidence>
<dbReference type="InterPro" id="IPR010982">
    <property type="entry name" value="Lambda_DNA-bd_dom_sf"/>
</dbReference>
<dbReference type="GO" id="GO:0003677">
    <property type="term" value="F:DNA binding"/>
    <property type="evidence" value="ECO:0007669"/>
    <property type="project" value="InterPro"/>
</dbReference>
<dbReference type="Gene3D" id="1.10.260.40">
    <property type="entry name" value="lambda repressor-like DNA-binding domains"/>
    <property type="match status" value="1"/>
</dbReference>
<keyword evidence="3" id="KW-1185">Reference proteome</keyword>
<protein>
    <recommendedName>
        <fullName evidence="1">HTH cro/C1-type domain-containing protein</fullName>
    </recommendedName>
</protein>
<proteinExistence type="predicted"/>
<dbReference type="AlphaFoldDB" id="A0A1U7MYZ7"/>
<dbReference type="SMART" id="SM00530">
    <property type="entry name" value="HTH_XRE"/>
    <property type="match status" value="1"/>
</dbReference>
<dbReference type="EMBL" id="MKZS01000001">
    <property type="protein sequence ID" value="OLT58910.1"/>
    <property type="molecule type" value="Genomic_DNA"/>
</dbReference>
<accession>A0A1U7MYZ7</accession>
<dbReference type="Proteomes" id="UP000186657">
    <property type="component" value="Unassembled WGS sequence"/>
</dbReference>
<comment type="caution">
    <text evidence="2">The sequence shown here is derived from an EMBL/GenBank/DDBJ whole genome shotgun (WGS) entry which is preliminary data.</text>
</comment>
<name>A0A1U7MYZ7_9CYAN</name>
<reference evidence="2 3" key="1">
    <citation type="submission" date="2016-10" db="EMBL/GenBank/DDBJ databases">
        <title>Comparative genomics uncovers the prolific and rare metabolic potential of the cyanobacterial genus Moorea.</title>
        <authorList>
            <person name="Leao T."/>
            <person name="Castelao G."/>
            <person name="Korobeynikov A."/>
            <person name="Monroe E.A."/>
            <person name="Podell S."/>
            <person name="Glukhov E."/>
            <person name="Allen E."/>
            <person name="Gerwick W.H."/>
            <person name="Gerwick L."/>
        </authorList>
    </citation>
    <scope>NUCLEOTIDE SEQUENCE [LARGE SCALE GENOMIC DNA]</scope>
    <source>
        <strain evidence="2 3">PNG5-198</strain>
    </source>
</reference>
<dbReference type="InterPro" id="IPR001387">
    <property type="entry name" value="Cro/C1-type_HTH"/>
</dbReference>
<gene>
    <name evidence="2" type="ORF">BJP37_07500</name>
</gene>
<dbReference type="RefSeq" id="WP_075897786.1">
    <property type="nucleotide sequence ID" value="NZ_MKZS01000001.1"/>
</dbReference>